<keyword evidence="1" id="KW-0238">DNA-binding</keyword>
<dbReference type="SUPFAM" id="SSF160975">
    <property type="entry name" value="AF1531-like"/>
    <property type="match status" value="1"/>
</dbReference>
<dbReference type="InterPro" id="IPR007003">
    <property type="entry name" value="DUF655"/>
</dbReference>
<dbReference type="AlphaFoldDB" id="A0A2D6M106"/>
<accession>A0A2D6M106</accession>
<dbReference type="EMBL" id="NZBU01000008">
    <property type="protein sequence ID" value="MAG22102.1"/>
    <property type="molecule type" value="Genomic_DNA"/>
</dbReference>
<dbReference type="Gene3D" id="2.40.50.140">
    <property type="entry name" value="Nucleic acid-binding proteins"/>
    <property type="match status" value="1"/>
</dbReference>
<dbReference type="Proteomes" id="UP000226592">
    <property type="component" value="Unassembled WGS sequence"/>
</dbReference>
<dbReference type="PANTHER" id="PTHR40734:SF1">
    <property type="entry name" value="DNA-BINDING PROTEIN"/>
    <property type="match status" value="1"/>
</dbReference>
<protein>
    <submittedName>
        <fullName evidence="1">DNA-binding protein</fullName>
    </submittedName>
</protein>
<evidence type="ECO:0000313" key="2">
    <source>
        <dbReference type="Proteomes" id="UP000226592"/>
    </source>
</evidence>
<dbReference type="PANTHER" id="PTHR40734">
    <property type="entry name" value="TRNA-SPECIFIC ADENOSINE DEAMINASE-RELATED"/>
    <property type="match status" value="1"/>
</dbReference>
<dbReference type="Pfam" id="PF04919">
    <property type="entry name" value="DUF655"/>
    <property type="match status" value="1"/>
</dbReference>
<dbReference type="InterPro" id="IPR012340">
    <property type="entry name" value="NA-bd_OB-fold"/>
</dbReference>
<evidence type="ECO:0000313" key="1">
    <source>
        <dbReference type="EMBL" id="MAG22102.1"/>
    </source>
</evidence>
<gene>
    <name evidence="1" type="ORF">CL943_02245</name>
</gene>
<proteinExistence type="predicted"/>
<dbReference type="GO" id="GO:0003677">
    <property type="term" value="F:DNA binding"/>
    <property type="evidence" value="ECO:0007669"/>
    <property type="project" value="UniProtKB-KW"/>
</dbReference>
<reference evidence="2" key="1">
    <citation type="submission" date="2017-09" db="EMBL/GenBank/DDBJ databases">
        <title>The Reconstruction of 2,631 Draft Metagenome-Assembled Genomes from the Global Oceans.</title>
        <authorList>
            <person name="Tully B.J."/>
            <person name="Graham E.D."/>
            <person name="Heidelberg J.F."/>
        </authorList>
    </citation>
    <scope>NUCLEOTIDE SEQUENCE [LARGE SCALE GENOMIC DNA]</scope>
</reference>
<name>A0A2D6M106_9ARCH</name>
<organism evidence="1 2">
    <name type="scientific">Candidatus Iainarchaeum sp</name>
    <dbReference type="NCBI Taxonomy" id="3101447"/>
    <lineage>
        <taxon>Archaea</taxon>
        <taxon>Candidatus Iainarchaeota</taxon>
        <taxon>Candidatus Iainarchaeia</taxon>
        <taxon>Candidatus Iainarchaeales</taxon>
        <taxon>Candidatus Iainarchaeaceae</taxon>
        <taxon>Candidatus Iainarchaeum</taxon>
    </lineage>
</organism>
<dbReference type="Gene3D" id="1.10.150.280">
    <property type="entry name" value="AF1531-like domain"/>
    <property type="match status" value="1"/>
</dbReference>
<comment type="caution">
    <text evidence="1">The sequence shown here is derived from an EMBL/GenBank/DDBJ whole genome shotgun (WGS) entry which is preliminary data.</text>
</comment>
<sequence length="191" mass="22041">MAVLNEDYAIVLDYLAKGHPNAFKSEPTAQVMGTEFFTLLEVVPKGELKIGEKIYVGKEERDKVEYIKKRIPFKSLTSTAISELEKTIEKTIEGNNEKFLDFFNAAGPITIKRHQLELLPGFGKKHMLDLLKERDKKPFESFEDIASRVKLVPNPMNSLVKRVMEELEYDDLKHYLFARPPAKERPFGRRP</sequence>